<keyword evidence="1" id="KW-1133">Transmembrane helix</keyword>
<dbReference type="EMBL" id="BSFL01000003">
    <property type="protein sequence ID" value="GLK80666.1"/>
    <property type="molecule type" value="Genomic_DNA"/>
</dbReference>
<dbReference type="RefSeq" id="WP_271201154.1">
    <property type="nucleotide sequence ID" value="NZ_BSFL01000003.1"/>
</dbReference>
<reference evidence="2" key="2">
    <citation type="submission" date="2023-01" db="EMBL/GenBank/DDBJ databases">
        <authorList>
            <person name="Sun Q."/>
            <person name="Evtushenko L."/>
        </authorList>
    </citation>
    <scope>NUCLEOTIDE SEQUENCE</scope>
    <source>
        <strain evidence="2">VKM B-2748</strain>
    </source>
</reference>
<accession>A0A9W6N7R7</accession>
<evidence type="ECO:0000313" key="3">
    <source>
        <dbReference type="Proteomes" id="UP001143309"/>
    </source>
</evidence>
<evidence type="ECO:0000313" key="2">
    <source>
        <dbReference type="EMBL" id="GLK80666.1"/>
    </source>
</evidence>
<sequence length="63" mass="6922">MPSVYVAPLASTAPIFATAGLSLEEMRDYVRRRRPATTAEALRMLRDAYPAAPLRLRVAACES</sequence>
<dbReference type="Proteomes" id="UP001143309">
    <property type="component" value="Unassembled WGS sequence"/>
</dbReference>
<reference evidence="2" key="1">
    <citation type="journal article" date="2014" name="Int. J. Syst. Evol. Microbiol.">
        <title>Complete genome sequence of Corynebacterium casei LMG S-19264T (=DSM 44701T), isolated from a smear-ripened cheese.</title>
        <authorList>
            <consortium name="US DOE Joint Genome Institute (JGI-PGF)"/>
            <person name="Walter F."/>
            <person name="Albersmeier A."/>
            <person name="Kalinowski J."/>
            <person name="Ruckert C."/>
        </authorList>
    </citation>
    <scope>NUCLEOTIDE SEQUENCE</scope>
    <source>
        <strain evidence="2">VKM B-2748</strain>
    </source>
</reference>
<keyword evidence="3" id="KW-1185">Reference proteome</keyword>
<keyword evidence="1" id="KW-0472">Membrane</keyword>
<comment type="caution">
    <text evidence="2">The sequence shown here is derived from an EMBL/GenBank/DDBJ whole genome shotgun (WGS) entry which is preliminary data.</text>
</comment>
<protein>
    <submittedName>
        <fullName evidence="2">Uncharacterized protein</fullName>
    </submittedName>
</protein>
<gene>
    <name evidence="2" type="ORF">GCM10008174_24070</name>
</gene>
<proteinExistence type="predicted"/>
<keyword evidence="1" id="KW-0812">Transmembrane</keyword>
<feature type="transmembrane region" description="Helical" evidence="1">
    <location>
        <begin position="6"/>
        <end position="23"/>
    </location>
</feature>
<name>A0A9W6N7R7_9HYPH</name>
<organism evidence="2 3">
    <name type="scientific">Methylopila turkensis</name>
    <dbReference type="NCBI Taxonomy" id="1437816"/>
    <lineage>
        <taxon>Bacteria</taxon>
        <taxon>Pseudomonadati</taxon>
        <taxon>Pseudomonadota</taxon>
        <taxon>Alphaproteobacteria</taxon>
        <taxon>Hyphomicrobiales</taxon>
        <taxon>Methylopilaceae</taxon>
        <taxon>Methylopila</taxon>
    </lineage>
</organism>
<dbReference type="AlphaFoldDB" id="A0A9W6N7R7"/>
<evidence type="ECO:0000256" key="1">
    <source>
        <dbReference type="SAM" id="Phobius"/>
    </source>
</evidence>